<keyword evidence="4" id="KW-0378">Hydrolase</keyword>
<comment type="caution">
    <text evidence="4">The sequence shown here is derived from an EMBL/GenBank/DDBJ whole genome shotgun (WGS) entry which is preliminary data.</text>
</comment>
<evidence type="ECO:0000259" key="3">
    <source>
        <dbReference type="Pfam" id="PF01551"/>
    </source>
</evidence>
<dbReference type="CDD" id="cd12797">
    <property type="entry name" value="M23_peptidase"/>
    <property type="match status" value="1"/>
</dbReference>
<evidence type="ECO:0000313" key="5">
    <source>
        <dbReference type="Proteomes" id="UP001550378"/>
    </source>
</evidence>
<dbReference type="InterPro" id="IPR050570">
    <property type="entry name" value="Cell_wall_metabolism_enzyme"/>
</dbReference>
<dbReference type="SUPFAM" id="SSF51261">
    <property type="entry name" value="Duplicated hybrid motif"/>
    <property type="match status" value="1"/>
</dbReference>
<dbReference type="PANTHER" id="PTHR21666:SF270">
    <property type="entry name" value="MUREIN HYDROLASE ACTIVATOR ENVC"/>
    <property type="match status" value="1"/>
</dbReference>
<evidence type="ECO:0000313" key="4">
    <source>
        <dbReference type="EMBL" id="MEU0706136.1"/>
    </source>
</evidence>
<protein>
    <submittedName>
        <fullName evidence="4">M23 family metallopeptidase</fullName>
        <ecNumber evidence="4">3.4.-.-</ecNumber>
    </submittedName>
</protein>
<organism evidence="4 5">
    <name type="scientific">Streptomyces lavendulocolor</name>
    <dbReference type="NCBI Taxonomy" id="67316"/>
    <lineage>
        <taxon>Bacteria</taxon>
        <taxon>Bacillati</taxon>
        <taxon>Actinomycetota</taxon>
        <taxon>Actinomycetes</taxon>
        <taxon>Kitasatosporales</taxon>
        <taxon>Streptomycetaceae</taxon>
        <taxon>Streptomyces</taxon>
    </lineage>
</organism>
<dbReference type="Gene3D" id="2.70.70.10">
    <property type="entry name" value="Glucose Permease (Domain IIA)"/>
    <property type="match status" value="1"/>
</dbReference>
<dbReference type="EC" id="3.4.-.-" evidence="4"/>
<feature type="domain" description="M23ase beta-sheet core" evidence="3">
    <location>
        <begin position="251"/>
        <end position="348"/>
    </location>
</feature>
<evidence type="ECO:0000256" key="1">
    <source>
        <dbReference type="SAM" id="Coils"/>
    </source>
</evidence>
<dbReference type="InterPro" id="IPR016047">
    <property type="entry name" value="M23ase_b-sheet_dom"/>
</dbReference>
<keyword evidence="2" id="KW-0732">Signal</keyword>
<dbReference type="EMBL" id="JBEXZR010000001">
    <property type="protein sequence ID" value="MEU0706136.1"/>
    <property type="molecule type" value="Genomic_DNA"/>
</dbReference>
<dbReference type="Proteomes" id="UP001550378">
    <property type="component" value="Unassembled WGS sequence"/>
</dbReference>
<sequence length="361" mass="37689">MLFVALAVLLALLPQPSAAAAEGPGGTAGEVARLYDEAARATETYERGRLAAAGQHALAGRLQRQLVLKRRELALLNDRMGEVARAQYRAGGSVGLTARLLLGDDVDEVMRAERLARQADRAVNRLMERTREAERRLARAEAAARAAWQDLDARRKRLATIRVGIEARLERAQRRLQAEADRRVAAGRCAVGDAGGGAGAVAATGAGGGSGAGAVEAVGPDAGGARGWVAPVEGYALSAGFHRAGAHWAHRHTGQDFAVDVGTPVRSIGTGRVRSVSCGGAFGIEVVVRHAGGWYSQYAHLAAPVVTPGQPVATGQVIGRSGNTGNSTGPHLHFEVRLTPYMGSAVDPVRWLGEHGVRLGG</sequence>
<dbReference type="InterPro" id="IPR011055">
    <property type="entry name" value="Dup_hybrid_motif"/>
</dbReference>
<feature type="chain" id="PRO_5045100029" evidence="2">
    <location>
        <begin position="21"/>
        <end position="361"/>
    </location>
</feature>
<dbReference type="GO" id="GO:0016787">
    <property type="term" value="F:hydrolase activity"/>
    <property type="evidence" value="ECO:0007669"/>
    <property type="project" value="UniProtKB-KW"/>
</dbReference>
<dbReference type="PANTHER" id="PTHR21666">
    <property type="entry name" value="PEPTIDASE-RELATED"/>
    <property type="match status" value="1"/>
</dbReference>
<proteinExistence type="predicted"/>
<feature type="signal peptide" evidence="2">
    <location>
        <begin position="1"/>
        <end position="20"/>
    </location>
</feature>
<reference evidence="4 5" key="1">
    <citation type="submission" date="2024-06" db="EMBL/GenBank/DDBJ databases">
        <title>The Natural Products Discovery Center: Release of the First 8490 Sequenced Strains for Exploring Actinobacteria Biosynthetic Diversity.</title>
        <authorList>
            <person name="Kalkreuter E."/>
            <person name="Kautsar S.A."/>
            <person name="Yang D."/>
            <person name="Bader C.D."/>
            <person name="Teijaro C.N."/>
            <person name="Fluegel L."/>
            <person name="Davis C.M."/>
            <person name="Simpson J.R."/>
            <person name="Lauterbach L."/>
            <person name="Steele A.D."/>
            <person name="Gui C."/>
            <person name="Meng S."/>
            <person name="Li G."/>
            <person name="Viehrig K."/>
            <person name="Ye F."/>
            <person name="Su P."/>
            <person name="Kiefer A.F."/>
            <person name="Nichols A."/>
            <person name="Cepeda A.J."/>
            <person name="Yan W."/>
            <person name="Fan B."/>
            <person name="Jiang Y."/>
            <person name="Adhikari A."/>
            <person name="Zheng C.-J."/>
            <person name="Schuster L."/>
            <person name="Cowan T.M."/>
            <person name="Smanski M.J."/>
            <person name="Chevrette M.G."/>
            <person name="De Carvalho L.P.S."/>
            <person name="Shen B."/>
        </authorList>
    </citation>
    <scope>NUCLEOTIDE SEQUENCE [LARGE SCALE GENOMIC DNA]</scope>
    <source>
        <strain evidence="4 5">NPDC006337</strain>
    </source>
</reference>
<dbReference type="Pfam" id="PF01551">
    <property type="entry name" value="Peptidase_M23"/>
    <property type="match status" value="1"/>
</dbReference>
<gene>
    <name evidence="4" type="ORF">ABZ508_01945</name>
</gene>
<feature type="coiled-coil region" evidence="1">
    <location>
        <begin position="109"/>
        <end position="182"/>
    </location>
</feature>
<dbReference type="RefSeq" id="WP_359654762.1">
    <property type="nucleotide sequence ID" value="NZ_JBEXZP010000059.1"/>
</dbReference>
<keyword evidence="1" id="KW-0175">Coiled coil</keyword>
<keyword evidence="5" id="KW-1185">Reference proteome</keyword>
<name>A0ABV2VXW7_9ACTN</name>
<accession>A0ABV2VXW7</accession>
<evidence type="ECO:0000256" key="2">
    <source>
        <dbReference type="SAM" id="SignalP"/>
    </source>
</evidence>